<gene>
    <name evidence="19" type="ORF">ISF_02406</name>
</gene>
<proteinExistence type="inferred from homology"/>
<evidence type="ECO:0000256" key="8">
    <source>
        <dbReference type="ARBA" id="ARBA00022729"/>
    </source>
</evidence>
<evidence type="ECO:0000259" key="18">
    <source>
        <dbReference type="PROSITE" id="PS52012"/>
    </source>
</evidence>
<keyword evidence="14" id="KW-0349">Heme</keyword>
<keyword evidence="7 16" id="KW-0812">Transmembrane</keyword>
<keyword evidence="6" id="KW-0336">GPI-anchor</keyword>
<feature type="transmembrane region" description="Helical" evidence="16">
    <location>
        <begin position="238"/>
        <end position="266"/>
    </location>
</feature>
<evidence type="ECO:0000256" key="6">
    <source>
        <dbReference type="ARBA" id="ARBA00022622"/>
    </source>
</evidence>
<feature type="transmembrane region" description="Helical" evidence="16">
    <location>
        <begin position="318"/>
        <end position="338"/>
    </location>
</feature>
<keyword evidence="6" id="KW-0325">Glycoprotein</keyword>
<dbReference type="Pfam" id="PF05730">
    <property type="entry name" value="CFEM"/>
    <property type="match status" value="1"/>
</dbReference>
<comment type="subcellular location">
    <subcellularLocation>
        <location evidence="2">Membrane</location>
        <topology evidence="2">Lipid-anchor</topology>
        <topology evidence="2">GPI-anchor</topology>
    </subcellularLocation>
    <subcellularLocation>
        <location evidence="1">Membrane</location>
        <topology evidence="1">Multi-pass membrane protein</topology>
    </subcellularLocation>
    <subcellularLocation>
        <location evidence="3">Secreted</location>
    </subcellularLocation>
</comment>
<evidence type="ECO:0000313" key="19">
    <source>
        <dbReference type="EMBL" id="OAA70432.1"/>
    </source>
</evidence>
<feature type="transmembrane region" description="Helical" evidence="16">
    <location>
        <begin position="208"/>
        <end position="226"/>
    </location>
</feature>
<evidence type="ECO:0000256" key="9">
    <source>
        <dbReference type="ARBA" id="ARBA00022989"/>
    </source>
</evidence>
<evidence type="ECO:0000256" key="13">
    <source>
        <dbReference type="ARBA" id="ARBA00038359"/>
    </source>
</evidence>
<keyword evidence="5" id="KW-0964">Secreted</keyword>
<feature type="signal peptide" evidence="17">
    <location>
        <begin position="1"/>
        <end position="22"/>
    </location>
</feature>
<dbReference type="InterPro" id="IPR049326">
    <property type="entry name" value="Rhodopsin_dom_fungi"/>
</dbReference>
<evidence type="ECO:0000256" key="15">
    <source>
        <dbReference type="SAM" id="MobiDB-lite"/>
    </source>
</evidence>
<dbReference type="EMBL" id="AZHB01000004">
    <property type="protein sequence ID" value="OAA70432.1"/>
    <property type="molecule type" value="Genomic_DNA"/>
</dbReference>
<keyword evidence="12" id="KW-0449">Lipoprotein</keyword>
<dbReference type="AlphaFoldDB" id="A0A162JKT6"/>
<dbReference type="GO" id="GO:0046872">
    <property type="term" value="F:metal ion binding"/>
    <property type="evidence" value="ECO:0007669"/>
    <property type="project" value="UniProtKB-UniRule"/>
</dbReference>
<evidence type="ECO:0000256" key="1">
    <source>
        <dbReference type="ARBA" id="ARBA00004141"/>
    </source>
</evidence>
<feature type="region of interest" description="Disordered" evidence="15">
    <location>
        <begin position="445"/>
        <end position="474"/>
    </location>
</feature>
<feature type="transmembrane region" description="Helical" evidence="16">
    <location>
        <begin position="156"/>
        <end position="179"/>
    </location>
</feature>
<feature type="transmembrane region" description="Helical" evidence="16">
    <location>
        <begin position="123"/>
        <end position="144"/>
    </location>
</feature>
<keyword evidence="10 16" id="KW-0472">Membrane</keyword>
<dbReference type="InterPro" id="IPR008427">
    <property type="entry name" value="Extracellular_membr_CFEM_dom"/>
</dbReference>
<comment type="caution">
    <text evidence="19">The sequence shown here is derived from an EMBL/GenBank/DDBJ whole genome shotgun (WGS) entry which is preliminary data.</text>
</comment>
<feature type="binding site" description="axial binding residue" evidence="14">
    <location>
        <position position="74"/>
    </location>
    <ligand>
        <name>heme</name>
        <dbReference type="ChEBI" id="CHEBI:30413"/>
    </ligand>
    <ligandPart>
        <name>Fe</name>
        <dbReference type="ChEBI" id="CHEBI:18248"/>
    </ligandPart>
</feature>
<feature type="transmembrane region" description="Helical" evidence="16">
    <location>
        <begin position="358"/>
        <end position="381"/>
    </location>
</feature>
<dbReference type="GO" id="GO:0005576">
    <property type="term" value="C:extracellular region"/>
    <property type="evidence" value="ECO:0007669"/>
    <property type="project" value="UniProtKB-SubCell"/>
</dbReference>
<evidence type="ECO:0000256" key="5">
    <source>
        <dbReference type="ARBA" id="ARBA00022525"/>
    </source>
</evidence>
<keyword evidence="11 14" id="KW-1015">Disulfide bond</keyword>
<keyword evidence="20" id="KW-1185">Reference proteome</keyword>
<dbReference type="InterPro" id="IPR052337">
    <property type="entry name" value="SAT4-like"/>
</dbReference>
<dbReference type="PANTHER" id="PTHR33048">
    <property type="entry name" value="PTH11-LIKE INTEGRAL MEMBRANE PROTEIN (AFU_ORTHOLOGUE AFUA_5G11245)"/>
    <property type="match status" value="1"/>
</dbReference>
<evidence type="ECO:0000256" key="17">
    <source>
        <dbReference type="SAM" id="SignalP"/>
    </source>
</evidence>
<name>A0A162JKT6_CORFA</name>
<dbReference type="GeneID" id="30018698"/>
<dbReference type="SMART" id="SM00747">
    <property type="entry name" value="CFEM"/>
    <property type="match status" value="1"/>
</dbReference>
<dbReference type="RefSeq" id="XP_018706719.1">
    <property type="nucleotide sequence ID" value="XM_018846012.1"/>
</dbReference>
<dbReference type="Proteomes" id="UP000076744">
    <property type="component" value="Unassembled WGS sequence"/>
</dbReference>
<evidence type="ECO:0000256" key="4">
    <source>
        <dbReference type="ARBA" id="ARBA00010031"/>
    </source>
</evidence>
<sequence length="474" mass="51856">MKISPGLSLAVAGIWLAGACQGQDTQSPPSRRGASSHRNTVAIPRAALSTILDQVPSCAKSCVEQLTAGHDCDDGTCLCANATVEHALGPCVLAACTMAESITTKNFTQAACNLPRRDRATPFNVTSITLCTITGIMVLARLIFKGQFSYAAKLGLDDWFIIASIAVGLPCTIINGVGFTRHGLGKDVWTLPPDMIETFGRFFYAQQILYLFLVTSIKMSLLFFYLSIFPGRGVRTVLWLTMAVTGVFGLTFVLLSIFQCTPIQFYWLRYVQPVHGYCTRINLLGWIHGGVSTAIDVWMIGIPLFEIRKLELHWKKKVGAAIMFLTGTFVTIVSALRLRSLIYFANSINPTWDELPVALWATIEINVGLMCACLPTLRLILVRMWPRVFGSTINSASERSAVSHATNTSASARKGKIRAASLDTDTAPISPRLMETNTAFELEAKYPTSEDDREDLESHGGHETASFEDGCHAK</sequence>
<keyword evidence="9 16" id="KW-1133">Transmembrane helix</keyword>
<evidence type="ECO:0000256" key="12">
    <source>
        <dbReference type="ARBA" id="ARBA00023288"/>
    </source>
</evidence>
<reference evidence="19 20" key="1">
    <citation type="journal article" date="2016" name="Genome Biol. Evol.">
        <title>Divergent and convergent evolution of fungal pathogenicity.</title>
        <authorList>
            <person name="Shang Y."/>
            <person name="Xiao G."/>
            <person name="Zheng P."/>
            <person name="Cen K."/>
            <person name="Zhan S."/>
            <person name="Wang C."/>
        </authorList>
    </citation>
    <scope>NUCLEOTIDE SEQUENCE [LARGE SCALE GENOMIC DNA]</scope>
    <source>
        <strain evidence="19 20">ARSEF 2679</strain>
    </source>
</reference>
<evidence type="ECO:0000256" key="16">
    <source>
        <dbReference type="SAM" id="Phobius"/>
    </source>
</evidence>
<comment type="similarity">
    <text evidence="13">Belongs to the SAT4 family.</text>
</comment>
<evidence type="ECO:0000256" key="10">
    <source>
        <dbReference type="ARBA" id="ARBA00023136"/>
    </source>
</evidence>
<dbReference type="OrthoDB" id="2496787at2759"/>
<evidence type="ECO:0000256" key="14">
    <source>
        <dbReference type="PROSITE-ProRule" id="PRU01356"/>
    </source>
</evidence>
<dbReference type="PROSITE" id="PS52012">
    <property type="entry name" value="CFEM"/>
    <property type="match status" value="1"/>
</dbReference>
<evidence type="ECO:0000256" key="2">
    <source>
        <dbReference type="ARBA" id="ARBA00004589"/>
    </source>
</evidence>
<keyword evidence="8 17" id="KW-0732">Signal</keyword>
<dbReference type="PANTHER" id="PTHR33048:SF143">
    <property type="entry name" value="EXTRACELLULAR MEMBRANE PROTEIN CFEM DOMAIN-CONTAINING PROTEIN-RELATED"/>
    <property type="match status" value="1"/>
</dbReference>
<comment type="similarity">
    <text evidence="4">Belongs to the RBT5 family.</text>
</comment>
<feature type="compositionally biased region" description="Basic and acidic residues" evidence="15">
    <location>
        <begin position="445"/>
        <end position="462"/>
    </location>
</feature>
<evidence type="ECO:0000313" key="20">
    <source>
        <dbReference type="Proteomes" id="UP000076744"/>
    </source>
</evidence>
<feature type="disulfide bond" evidence="14">
    <location>
        <begin position="79"/>
        <end position="112"/>
    </location>
</feature>
<organism evidence="19 20">
    <name type="scientific">Cordyceps fumosorosea (strain ARSEF 2679)</name>
    <name type="common">Isaria fumosorosea</name>
    <dbReference type="NCBI Taxonomy" id="1081104"/>
    <lineage>
        <taxon>Eukaryota</taxon>
        <taxon>Fungi</taxon>
        <taxon>Dikarya</taxon>
        <taxon>Ascomycota</taxon>
        <taxon>Pezizomycotina</taxon>
        <taxon>Sordariomycetes</taxon>
        <taxon>Hypocreomycetidae</taxon>
        <taxon>Hypocreales</taxon>
        <taxon>Cordycipitaceae</taxon>
        <taxon>Cordyceps</taxon>
    </lineage>
</organism>
<dbReference type="STRING" id="1081104.A0A162JKT6"/>
<comment type="caution">
    <text evidence="14">Lacks conserved residue(s) required for the propagation of feature annotation.</text>
</comment>
<accession>A0A162JKT6</accession>
<evidence type="ECO:0000256" key="3">
    <source>
        <dbReference type="ARBA" id="ARBA00004613"/>
    </source>
</evidence>
<protein>
    <submittedName>
        <fullName evidence="19">Extracellular membrane protein, CFEM domain protein</fullName>
    </submittedName>
</protein>
<dbReference type="GO" id="GO:0098552">
    <property type="term" value="C:side of membrane"/>
    <property type="evidence" value="ECO:0007669"/>
    <property type="project" value="UniProtKB-KW"/>
</dbReference>
<dbReference type="Pfam" id="PF20684">
    <property type="entry name" value="Fung_rhodopsin"/>
    <property type="match status" value="1"/>
</dbReference>
<dbReference type="PROSITE" id="PS51257">
    <property type="entry name" value="PROKAR_LIPOPROTEIN"/>
    <property type="match status" value="1"/>
</dbReference>
<feature type="chain" id="PRO_5007835973" evidence="17">
    <location>
        <begin position="23"/>
        <end position="474"/>
    </location>
</feature>
<feature type="domain" description="CFEM" evidence="18">
    <location>
        <begin position="30"/>
        <end position="136"/>
    </location>
</feature>
<keyword evidence="14" id="KW-0408">Iron</keyword>
<evidence type="ECO:0000256" key="7">
    <source>
        <dbReference type="ARBA" id="ARBA00022692"/>
    </source>
</evidence>
<keyword evidence="14" id="KW-0479">Metal-binding</keyword>
<evidence type="ECO:0000256" key="11">
    <source>
        <dbReference type="ARBA" id="ARBA00023157"/>
    </source>
</evidence>